<keyword evidence="1" id="KW-0614">Plasmid</keyword>
<proteinExistence type="predicted"/>
<evidence type="ECO:0008006" key="3">
    <source>
        <dbReference type="Google" id="ProtNLM"/>
    </source>
</evidence>
<accession>G9ABY4</accession>
<evidence type="ECO:0000313" key="2">
    <source>
        <dbReference type="Proteomes" id="UP000007735"/>
    </source>
</evidence>
<name>G9ABY4_SINF1</name>
<dbReference type="eggNOG" id="ENOG502ZHRY">
    <property type="taxonomic scope" value="Bacteria"/>
</dbReference>
<dbReference type="InterPro" id="IPR043519">
    <property type="entry name" value="NT_sf"/>
</dbReference>
<reference evidence="1 2" key="1">
    <citation type="journal article" date="2012" name="J. Bacteriol.">
        <title>Genome sequence of the soybean symbiont Sinorhizobium fredii HH103.</title>
        <authorList>
            <person name="Weidner S."/>
            <person name="Becker A."/>
            <person name="Bonilla I."/>
            <person name="Jaenicke S."/>
            <person name="Lloret J."/>
            <person name="Margaret I."/>
            <person name="Puhler A."/>
            <person name="Ruiz-Sainz J.E."/>
            <person name="Schneiker-Bekel S."/>
            <person name="Szczepanowski R."/>
            <person name="Vinardell J.M."/>
            <person name="Zehner S."/>
            <person name="Gottfert M."/>
        </authorList>
    </citation>
    <scope>NUCLEOTIDE SEQUENCE [LARGE SCALE GENOMIC DNA]</scope>
    <source>
        <strain evidence="1 2">HH103</strain>
        <plasmid evidence="2">pSfHH103c</plasmid>
    </source>
</reference>
<dbReference type="Gene3D" id="3.30.460.10">
    <property type="entry name" value="Beta Polymerase, domain 2"/>
    <property type="match status" value="1"/>
</dbReference>
<dbReference type="HOGENOM" id="CLU_833859_0_0_5"/>
<protein>
    <recommendedName>
        <fullName evidence="3">Nucleotidyltransferase domain-containing protein</fullName>
    </recommendedName>
</protein>
<gene>
    <name evidence="1" type="ordered locus">SFHH103_04073</name>
</gene>
<dbReference type="KEGG" id="sfh:SFHH103_04073"/>
<dbReference type="Proteomes" id="UP000007735">
    <property type="component" value="Plasmid pSfHH103c"/>
</dbReference>
<geneLocation type="plasmid" evidence="1 2">
    <name>pSfHH103c</name>
</geneLocation>
<dbReference type="AlphaFoldDB" id="G9ABY4"/>
<dbReference type="EMBL" id="HE616893">
    <property type="protein sequence ID" value="CCE98563.1"/>
    <property type="molecule type" value="Genomic_DNA"/>
</dbReference>
<organism evidence="1 2">
    <name type="scientific">Sinorhizobium fredii (strain HH103)</name>
    <dbReference type="NCBI Taxonomy" id="1117943"/>
    <lineage>
        <taxon>Bacteria</taxon>
        <taxon>Pseudomonadati</taxon>
        <taxon>Pseudomonadota</taxon>
        <taxon>Alphaproteobacteria</taxon>
        <taxon>Hyphomicrobiales</taxon>
        <taxon>Rhizobiaceae</taxon>
        <taxon>Sinorhizobium/Ensifer group</taxon>
        <taxon>Sinorhizobium</taxon>
    </lineage>
</organism>
<evidence type="ECO:0000313" key="1">
    <source>
        <dbReference type="EMBL" id="CCE98563.1"/>
    </source>
</evidence>
<sequence length="333" mass="38280">MHGITKVAERNHQAMAGFLTHLASMQETRGVCVLGSHARTGCRPNADEYSDFDVALFIDLEIDPFILQYEPTSFQSAIQPLLPDWLPNFKFVAPFSEFEQRLHSYEPLQINVHQFVLSYEQQDHIVWSEDRREAFLNTCEILYDPTGAVAELISIKTRKHCRTHVQRLNRNMAIIPVLIEHCVIKCARRRAFVDAQLALSETVDHLIESAYDLNERPLPHRKWRFAQLVDLPLLPPGFSFNLEAALVNGPSSTEGFIERASTLQRLCSEILRISQERGIVSCDVYSNFVTALNAGWQLKHRTAADLAIGSIKDQYEKMRDLQWNTRNFELWMP</sequence>
<dbReference type="RefSeq" id="WP_014330867.1">
    <property type="nucleotide sequence ID" value="NC_016814.1"/>
</dbReference>